<dbReference type="HAMAP" id="MF_00984">
    <property type="entry name" value="SSB"/>
    <property type="match status" value="1"/>
</dbReference>
<dbReference type="EMBL" id="KX827370">
    <property type="protein sequence ID" value="APD19912.1"/>
    <property type="molecule type" value="Genomic_DNA"/>
</dbReference>
<accession>A0A1J0MFK5</accession>
<dbReference type="PANTHER" id="PTHR10302:SF27">
    <property type="entry name" value="SINGLE-STRANDED DNA-BINDING PROTEIN"/>
    <property type="match status" value="1"/>
</dbReference>
<reference evidence="4 5" key="1">
    <citation type="submission" date="2016-09" db="EMBL/GenBank/DDBJ databases">
        <title>Whole-genome sequencing of Staphylococcus pseudintermedius phages.</title>
        <authorList>
            <person name="Breteau M."/>
            <person name="Kot W."/>
            <person name="Vogensen F.K."/>
            <person name="Moodley A."/>
            <person name="Wellington E.M.H."/>
            <person name="Hodgson D.A."/>
        </authorList>
    </citation>
    <scope>NUCLEOTIDE SEQUENCE [LARGE SCALE GENOMIC DNA]</scope>
</reference>
<gene>
    <name evidence="4" type="primary">ssb</name>
    <name evidence="4" type="ORF">SpT252_029</name>
</gene>
<evidence type="ECO:0000256" key="1">
    <source>
        <dbReference type="ARBA" id="ARBA00023125"/>
    </source>
</evidence>
<organism evidence="4 5">
    <name type="scientific">Staphylococcus phage SpT252</name>
    <dbReference type="NCBI Taxonomy" id="1913447"/>
    <lineage>
        <taxon>Viruses</taxon>
        <taxon>Duplodnaviria</taxon>
        <taxon>Heunggongvirae</taxon>
        <taxon>Uroviricota</taxon>
        <taxon>Caudoviricetes</taxon>
        <taxon>Coventryvirus</taxon>
        <taxon>Coventryvirus WIS42</taxon>
    </lineage>
</organism>
<dbReference type="NCBIfam" id="TIGR00621">
    <property type="entry name" value="ssb"/>
    <property type="match status" value="1"/>
</dbReference>
<proteinExistence type="inferred from homology"/>
<dbReference type="PROSITE" id="PS50935">
    <property type="entry name" value="SSB"/>
    <property type="match status" value="1"/>
</dbReference>
<dbReference type="SUPFAM" id="SSF50249">
    <property type="entry name" value="Nucleic acid-binding proteins"/>
    <property type="match status" value="1"/>
</dbReference>
<dbReference type="Proteomes" id="UP000226242">
    <property type="component" value="Segment"/>
</dbReference>
<evidence type="ECO:0000256" key="3">
    <source>
        <dbReference type="SAM" id="MobiDB-lite"/>
    </source>
</evidence>
<protein>
    <submittedName>
        <fullName evidence="4">Single-stranded DNA binding protein</fullName>
    </submittedName>
</protein>
<dbReference type="InterPro" id="IPR012340">
    <property type="entry name" value="NA-bd_OB-fold"/>
</dbReference>
<evidence type="ECO:0000256" key="2">
    <source>
        <dbReference type="PROSITE-ProRule" id="PRU00252"/>
    </source>
</evidence>
<feature type="compositionally biased region" description="Low complexity" evidence="3">
    <location>
        <begin position="146"/>
        <end position="180"/>
    </location>
</feature>
<dbReference type="Pfam" id="PF00436">
    <property type="entry name" value="SSB"/>
    <property type="match status" value="1"/>
</dbReference>
<name>A0A1J0MFK5_9CAUD</name>
<dbReference type="GO" id="GO:0003697">
    <property type="term" value="F:single-stranded DNA binding"/>
    <property type="evidence" value="ECO:0007669"/>
    <property type="project" value="InterPro"/>
</dbReference>
<feature type="compositionally biased region" description="Low complexity" evidence="3">
    <location>
        <begin position="106"/>
        <end position="139"/>
    </location>
</feature>
<evidence type="ECO:0000313" key="4">
    <source>
        <dbReference type="EMBL" id="APD19912.1"/>
    </source>
</evidence>
<keyword evidence="1 2" id="KW-0238">DNA-binding</keyword>
<dbReference type="PANTHER" id="PTHR10302">
    <property type="entry name" value="SINGLE-STRANDED DNA-BINDING PROTEIN"/>
    <property type="match status" value="1"/>
</dbReference>
<sequence>MINNVTLVGRLTRDPNIRTTQSGVTVGQFSLAVDRHFTNQNGEKEADFPNVVVFRKQAELVGKYLSKGRLCGVVGRLQTRKYDKDGQTVFVTEVVADSVQFLDSGNNHQQNNTYQQNSGYQAPQNNGYQPPQQTQQTGYQPPPNSYQPQQNNNYQQAQPPQNNAYQPPQQTQQVPNGQTPFANANGPIDISDEDLPF</sequence>
<dbReference type="Gene3D" id="2.40.50.140">
    <property type="entry name" value="Nucleic acid-binding proteins"/>
    <property type="match status" value="1"/>
</dbReference>
<dbReference type="GO" id="GO:0009295">
    <property type="term" value="C:nucleoid"/>
    <property type="evidence" value="ECO:0007669"/>
    <property type="project" value="TreeGrafter"/>
</dbReference>
<feature type="region of interest" description="Disordered" evidence="3">
    <location>
        <begin position="103"/>
        <end position="197"/>
    </location>
</feature>
<dbReference type="InterPro" id="IPR000424">
    <property type="entry name" value="Primosome_PriB/ssb"/>
</dbReference>
<dbReference type="InterPro" id="IPR011344">
    <property type="entry name" value="ssDNA-bd"/>
</dbReference>
<evidence type="ECO:0000313" key="5">
    <source>
        <dbReference type="Proteomes" id="UP000226242"/>
    </source>
</evidence>
<dbReference type="GO" id="GO:0006260">
    <property type="term" value="P:DNA replication"/>
    <property type="evidence" value="ECO:0007669"/>
    <property type="project" value="InterPro"/>
</dbReference>
<dbReference type="CDD" id="cd04496">
    <property type="entry name" value="SSB_OBF"/>
    <property type="match status" value="1"/>
</dbReference>